<evidence type="ECO:0000256" key="1">
    <source>
        <dbReference type="SAM" id="MobiDB-lite"/>
    </source>
</evidence>
<feature type="compositionally biased region" description="Gly residues" evidence="1">
    <location>
        <begin position="53"/>
        <end position="66"/>
    </location>
</feature>
<organism evidence="2 3">
    <name type="scientific">Ilex paraguariensis</name>
    <name type="common">yerba mate</name>
    <dbReference type="NCBI Taxonomy" id="185542"/>
    <lineage>
        <taxon>Eukaryota</taxon>
        <taxon>Viridiplantae</taxon>
        <taxon>Streptophyta</taxon>
        <taxon>Embryophyta</taxon>
        <taxon>Tracheophyta</taxon>
        <taxon>Spermatophyta</taxon>
        <taxon>Magnoliopsida</taxon>
        <taxon>eudicotyledons</taxon>
        <taxon>Gunneridae</taxon>
        <taxon>Pentapetalae</taxon>
        <taxon>asterids</taxon>
        <taxon>campanulids</taxon>
        <taxon>Aquifoliales</taxon>
        <taxon>Aquifoliaceae</taxon>
        <taxon>Ilex</taxon>
    </lineage>
</organism>
<evidence type="ECO:0000313" key="2">
    <source>
        <dbReference type="EMBL" id="CAK9150891.1"/>
    </source>
</evidence>
<dbReference type="Proteomes" id="UP001642360">
    <property type="component" value="Unassembled WGS sequence"/>
</dbReference>
<evidence type="ECO:0000313" key="3">
    <source>
        <dbReference type="Proteomes" id="UP001642360"/>
    </source>
</evidence>
<protein>
    <submittedName>
        <fullName evidence="2">Uncharacterized protein</fullName>
    </submittedName>
</protein>
<keyword evidence="3" id="KW-1185">Reference proteome</keyword>
<proteinExistence type="predicted"/>
<dbReference type="EMBL" id="CAUOFW020002069">
    <property type="protein sequence ID" value="CAK9150891.1"/>
    <property type="molecule type" value="Genomic_DNA"/>
</dbReference>
<gene>
    <name evidence="2" type="ORF">ILEXP_LOCUS19045</name>
</gene>
<feature type="region of interest" description="Disordered" evidence="1">
    <location>
        <begin position="47"/>
        <end position="79"/>
    </location>
</feature>
<accession>A0ABC8S0X9</accession>
<sequence length="104" mass="11412">MINSIIDLFIHFPTHFKGRIKRKLTSSIIIIVINNYCSIKSNKIGRIKNQEGDTGGSDGGDDGGGYSPPFQSATVDGENHRLNMEAGEGRWCGIHTPREPSLKV</sequence>
<name>A0ABC8S0X9_9AQUA</name>
<comment type="caution">
    <text evidence="2">The sequence shown here is derived from an EMBL/GenBank/DDBJ whole genome shotgun (WGS) entry which is preliminary data.</text>
</comment>
<dbReference type="AlphaFoldDB" id="A0ABC8S0X9"/>
<reference evidence="2 3" key="1">
    <citation type="submission" date="2024-02" db="EMBL/GenBank/DDBJ databases">
        <authorList>
            <person name="Vignale AGUSTIN F."/>
            <person name="Sosa J E."/>
            <person name="Modenutti C."/>
        </authorList>
    </citation>
    <scope>NUCLEOTIDE SEQUENCE [LARGE SCALE GENOMIC DNA]</scope>
</reference>